<dbReference type="InterPro" id="IPR058547">
    <property type="entry name" value="Pelota_N"/>
</dbReference>
<evidence type="ECO:0000259" key="7">
    <source>
        <dbReference type="SMART" id="SM01194"/>
    </source>
</evidence>
<dbReference type="InterPro" id="IPR029064">
    <property type="entry name" value="Ribosomal_eL30-like_sf"/>
</dbReference>
<keyword evidence="9" id="KW-1185">Reference proteome</keyword>
<dbReference type="Pfam" id="PF03465">
    <property type="entry name" value="eRF1_3"/>
    <property type="match status" value="1"/>
</dbReference>
<dbReference type="InterPro" id="IPR005140">
    <property type="entry name" value="eRF1_Pelota-like_N"/>
</dbReference>
<keyword evidence="4 6" id="KW-0963">Cytoplasm</keyword>
<comment type="caution">
    <text evidence="8">The sequence shown here is derived from an EMBL/GenBank/DDBJ whole genome shotgun (WGS) entry which is preliminary data.</text>
</comment>
<dbReference type="SUPFAM" id="SSF159065">
    <property type="entry name" value="Dom34/Pelota N-terminal domain-like"/>
    <property type="match status" value="1"/>
</dbReference>
<evidence type="ECO:0000256" key="6">
    <source>
        <dbReference type="RuleBase" id="RU362019"/>
    </source>
</evidence>
<dbReference type="Gene3D" id="3.30.420.60">
    <property type="entry name" value="eRF1 domain 2"/>
    <property type="match status" value="1"/>
</dbReference>
<comment type="cofactor">
    <cofactor evidence="1 6">
        <name>a divalent metal cation</name>
        <dbReference type="ChEBI" id="CHEBI:60240"/>
    </cofactor>
</comment>
<comment type="subcellular location">
    <subcellularLocation>
        <location evidence="2 6">Cytoplasm</location>
    </subcellularLocation>
</comment>
<dbReference type="NCBIfam" id="TIGR00111">
    <property type="entry name" value="pelota"/>
    <property type="match status" value="1"/>
</dbReference>
<dbReference type="Pfam" id="PF03464">
    <property type="entry name" value="eRF1_2"/>
    <property type="match status" value="1"/>
</dbReference>
<reference evidence="8 9" key="1">
    <citation type="journal article" date="2024" name="Nat. Commun.">
        <title>Phylogenomics reveals the evolutionary origins of lichenization in chlorophyte algae.</title>
        <authorList>
            <person name="Puginier C."/>
            <person name="Libourel C."/>
            <person name="Otte J."/>
            <person name="Skaloud P."/>
            <person name="Haon M."/>
            <person name="Grisel S."/>
            <person name="Petersen M."/>
            <person name="Berrin J.G."/>
            <person name="Delaux P.M."/>
            <person name="Dal Grande F."/>
            <person name="Keller J."/>
        </authorList>
    </citation>
    <scope>NUCLEOTIDE SEQUENCE [LARGE SCALE GENOMIC DNA]</scope>
    <source>
        <strain evidence="8 9">SAG 2036</strain>
    </source>
</reference>
<feature type="domain" description="eRF1/Pelota-like N-terminal" evidence="7">
    <location>
        <begin position="1"/>
        <end position="127"/>
    </location>
</feature>
<dbReference type="GO" id="GO:0071025">
    <property type="term" value="P:RNA surveillance"/>
    <property type="evidence" value="ECO:0007669"/>
    <property type="project" value="InterPro"/>
</dbReference>
<dbReference type="GO" id="GO:0070481">
    <property type="term" value="P:nuclear-transcribed mRNA catabolic process, non-stop decay"/>
    <property type="evidence" value="ECO:0007669"/>
    <property type="project" value="InterPro"/>
</dbReference>
<evidence type="ECO:0000313" key="9">
    <source>
        <dbReference type="Proteomes" id="UP001465755"/>
    </source>
</evidence>
<evidence type="ECO:0000256" key="4">
    <source>
        <dbReference type="ARBA" id="ARBA00022490"/>
    </source>
</evidence>
<dbReference type="SUPFAM" id="SSF53137">
    <property type="entry name" value="Translational machinery components"/>
    <property type="match status" value="1"/>
</dbReference>
<dbReference type="AlphaFoldDB" id="A0AAW1P6B3"/>
<dbReference type="InterPro" id="IPR038069">
    <property type="entry name" value="Pelota/DOM34_N"/>
</dbReference>
<accession>A0AAW1P6B3</accession>
<proteinExistence type="inferred from homology"/>
<comment type="similarity">
    <text evidence="3 6">Belongs to the eukaryotic release factor 1 family. Pelota subfamily.</text>
</comment>
<dbReference type="SUPFAM" id="SSF55315">
    <property type="entry name" value="L30e-like"/>
    <property type="match status" value="1"/>
</dbReference>
<dbReference type="InterPro" id="IPR042226">
    <property type="entry name" value="eFR1_2_sf"/>
</dbReference>
<name>A0AAW1P6B3_9CHLO</name>
<evidence type="ECO:0000256" key="2">
    <source>
        <dbReference type="ARBA" id="ARBA00004496"/>
    </source>
</evidence>
<evidence type="ECO:0000313" key="8">
    <source>
        <dbReference type="EMBL" id="KAK9805961.1"/>
    </source>
</evidence>
<gene>
    <name evidence="8" type="ORF">WJX73_009075</name>
</gene>
<evidence type="ECO:0000256" key="1">
    <source>
        <dbReference type="ARBA" id="ARBA00001968"/>
    </source>
</evidence>
<dbReference type="FunFam" id="3.30.1330.30:FF:000008">
    <property type="entry name" value="Protein pelota homolog"/>
    <property type="match status" value="1"/>
</dbReference>
<dbReference type="PANTHER" id="PTHR10853">
    <property type="entry name" value="PELOTA"/>
    <property type="match status" value="1"/>
</dbReference>
<evidence type="ECO:0000256" key="3">
    <source>
        <dbReference type="ARBA" id="ARBA00009504"/>
    </source>
</evidence>
<dbReference type="Gene3D" id="3.30.1330.30">
    <property type="match status" value="1"/>
</dbReference>
<comment type="function">
    <text evidence="6">Component of the Pelota-HBS1L complex, a complex that recognizes stalled ribosomes and triggers the No-Go Decay (NGD) pathway. In the Pelota-HBS1L complex, pelo recognizes ribosomes stalled at the 3' end of an mRNA and engages stalled ribosomes by destabilizing mRNA in the mRNA channel.</text>
</comment>
<dbReference type="GO" id="GO:0046872">
    <property type="term" value="F:metal ion binding"/>
    <property type="evidence" value="ECO:0007669"/>
    <property type="project" value="UniProtKB-KW"/>
</dbReference>
<dbReference type="EMBL" id="JALJOQ010000040">
    <property type="protein sequence ID" value="KAK9805961.1"/>
    <property type="molecule type" value="Genomic_DNA"/>
</dbReference>
<dbReference type="InterPro" id="IPR005141">
    <property type="entry name" value="eRF1_2"/>
</dbReference>
<dbReference type="GO" id="GO:0070966">
    <property type="term" value="P:nuclear-transcribed mRNA catabolic process, no-go decay"/>
    <property type="evidence" value="ECO:0007669"/>
    <property type="project" value="InterPro"/>
</dbReference>
<dbReference type="Pfam" id="PF26356">
    <property type="entry name" value="Pelota_N"/>
    <property type="match status" value="1"/>
</dbReference>
<organism evidence="8 9">
    <name type="scientific">Symbiochloris irregularis</name>
    <dbReference type="NCBI Taxonomy" id="706552"/>
    <lineage>
        <taxon>Eukaryota</taxon>
        <taxon>Viridiplantae</taxon>
        <taxon>Chlorophyta</taxon>
        <taxon>core chlorophytes</taxon>
        <taxon>Trebouxiophyceae</taxon>
        <taxon>Trebouxiales</taxon>
        <taxon>Trebouxiaceae</taxon>
        <taxon>Symbiochloris</taxon>
    </lineage>
</organism>
<evidence type="ECO:0000256" key="5">
    <source>
        <dbReference type="ARBA" id="ARBA00022723"/>
    </source>
</evidence>
<dbReference type="GO" id="GO:0032790">
    <property type="term" value="P:ribosome disassembly"/>
    <property type="evidence" value="ECO:0007669"/>
    <property type="project" value="TreeGrafter"/>
</dbReference>
<dbReference type="PANTHER" id="PTHR10853:SF0">
    <property type="entry name" value="PROTEIN PELOTA HOMOLOG"/>
    <property type="match status" value="1"/>
</dbReference>
<dbReference type="FunFam" id="2.30.30.870:FF:000001">
    <property type="entry name" value="Protein pelota homolog"/>
    <property type="match status" value="1"/>
</dbReference>
<sequence>MKLLGRYPPCRQEGDVRLVPEEGEDLWHVYNLIREGDLVTATTFRKIEVGTNAERERVKIKLQVKVEAIDFDPEGQEIRLRGRNLTDTEHVRLGAFHTLELELHRAFTLHKELWDSLDLDRLRLACNPSLSADLAVCLLTEGLGNVFLVGASTVIKKQSVQVNLPKKRGAAAAGFDKALAGFHEKLMQAVVKAVDWDIVKCLVIAGPGFAKDAFKAYMDAEAVRQDLRSLILNKPKVLVAQATSAYQHSLREVFDNPGIAGQIKDTKAAEEIAALKAWYAMLAQDSARAFYGPGHVQAAHELGAIQTLLLSDTLFRVADVARRKRWVTLVEEVQKGGGTCVIFSGAHVAGEQLTQLTGVAAILRFPLPDLEDQELTGDL</sequence>
<dbReference type="SMART" id="SM01194">
    <property type="entry name" value="eRF1_1"/>
    <property type="match status" value="1"/>
</dbReference>
<keyword evidence="5 6" id="KW-0479">Metal-binding</keyword>
<dbReference type="Gene3D" id="2.30.30.870">
    <property type="entry name" value="Pelota, domain A"/>
    <property type="match status" value="1"/>
</dbReference>
<dbReference type="GO" id="GO:0070651">
    <property type="term" value="P:nonfunctional rRNA decay"/>
    <property type="evidence" value="ECO:0007669"/>
    <property type="project" value="TreeGrafter"/>
</dbReference>
<dbReference type="InterPro" id="IPR005142">
    <property type="entry name" value="eRF1_3"/>
</dbReference>
<dbReference type="InterPro" id="IPR004405">
    <property type="entry name" value="TF_pelota"/>
</dbReference>
<dbReference type="Proteomes" id="UP001465755">
    <property type="component" value="Unassembled WGS sequence"/>
</dbReference>
<protein>
    <recommendedName>
        <fullName evidence="6">Protein pelota homolog</fullName>
    </recommendedName>
</protein>
<dbReference type="GO" id="GO:0005737">
    <property type="term" value="C:cytoplasm"/>
    <property type="evidence" value="ECO:0007669"/>
    <property type="project" value="UniProtKB-SubCell"/>
</dbReference>